<organism evidence="12 13">
    <name type="scientific">Romboutsia ilealis</name>
    <dbReference type="NCBI Taxonomy" id="1115758"/>
    <lineage>
        <taxon>Bacteria</taxon>
        <taxon>Bacillati</taxon>
        <taxon>Bacillota</taxon>
        <taxon>Clostridia</taxon>
        <taxon>Peptostreptococcales</taxon>
        <taxon>Peptostreptococcaceae</taxon>
        <taxon>Romboutsia</taxon>
    </lineage>
</organism>
<comment type="catalytic activity">
    <reaction evidence="8">
        <text>Hydrolysis of terminal non-reducing beta-D-fructofuranoside residues in beta-D-fructofuranosides.</text>
        <dbReference type="EC" id="3.2.1.26"/>
    </reaction>
</comment>
<dbReference type="PANTHER" id="PTHR43101">
    <property type="entry name" value="BETA-FRUCTOSIDASE"/>
    <property type="match status" value="1"/>
</dbReference>
<dbReference type="GO" id="GO:0005985">
    <property type="term" value="P:sucrose metabolic process"/>
    <property type="evidence" value="ECO:0007669"/>
    <property type="project" value="UniProtKB-UniPathway"/>
</dbReference>
<keyword evidence="9" id="KW-0119">Carbohydrate metabolism</keyword>
<dbReference type="PROSITE" id="PS00609">
    <property type="entry name" value="GLYCOSYL_HYDROL_F32"/>
    <property type="match status" value="1"/>
</dbReference>
<comment type="function">
    <text evidence="9">Enables the bacterium to metabolize sucrose as a sole carbon source.</text>
</comment>
<evidence type="ECO:0000313" key="12">
    <source>
        <dbReference type="EMBL" id="CED92910.1"/>
    </source>
</evidence>
<keyword evidence="13" id="KW-1185">Reference proteome</keyword>
<evidence type="ECO:0000256" key="1">
    <source>
        <dbReference type="ARBA" id="ARBA00004914"/>
    </source>
</evidence>
<dbReference type="InterPro" id="IPR013148">
    <property type="entry name" value="Glyco_hydro_32_N"/>
</dbReference>
<evidence type="ECO:0000256" key="8">
    <source>
        <dbReference type="RuleBase" id="RU362110"/>
    </source>
</evidence>
<keyword evidence="5 8" id="KW-0378">Hydrolase</keyword>
<evidence type="ECO:0000313" key="13">
    <source>
        <dbReference type="Proteomes" id="UP000245622"/>
    </source>
</evidence>
<comment type="subcellular location">
    <subcellularLocation>
        <location evidence="9">Cytoplasm</location>
    </subcellularLocation>
</comment>
<evidence type="ECO:0000256" key="2">
    <source>
        <dbReference type="ARBA" id="ARBA00009902"/>
    </source>
</evidence>
<dbReference type="GO" id="GO:0005737">
    <property type="term" value="C:cytoplasm"/>
    <property type="evidence" value="ECO:0007669"/>
    <property type="project" value="UniProtKB-SubCell"/>
</dbReference>
<evidence type="ECO:0000256" key="5">
    <source>
        <dbReference type="ARBA" id="ARBA00022801"/>
    </source>
</evidence>
<dbReference type="PANTHER" id="PTHR43101:SF1">
    <property type="entry name" value="BETA-FRUCTOSIDASE"/>
    <property type="match status" value="1"/>
</dbReference>
<dbReference type="GeneID" id="82204334"/>
<keyword evidence="9" id="KW-0963">Cytoplasm</keyword>
<keyword evidence="6 8" id="KW-0326">Glycosidase</keyword>
<accession>A0A1V1HY67</accession>
<dbReference type="InterPro" id="IPR006232">
    <property type="entry name" value="Suc6P_hydrolase"/>
</dbReference>
<evidence type="ECO:0000256" key="7">
    <source>
        <dbReference type="ARBA" id="ARBA00033367"/>
    </source>
</evidence>
<dbReference type="NCBIfam" id="TIGR01322">
    <property type="entry name" value="scrB_fam"/>
    <property type="match status" value="1"/>
</dbReference>
<comment type="pathway">
    <text evidence="1 9">Glycan biosynthesis; sucrose metabolism.</text>
</comment>
<dbReference type="InterPro" id="IPR051214">
    <property type="entry name" value="GH32_Enzymes"/>
</dbReference>
<dbReference type="Proteomes" id="UP000245622">
    <property type="component" value="Chromosome 1"/>
</dbReference>
<dbReference type="RefSeq" id="WP_207204145.1">
    <property type="nucleotide sequence ID" value="NZ_CAPJZF010000008.1"/>
</dbReference>
<evidence type="ECO:0000256" key="4">
    <source>
        <dbReference type="ARBA" id="ARBA00019623"/>
    </source>
</evidence>
<dbReference type="InterPro" id="IPR023296">
    <property type="entry name" value="Glyco_hydro_beta-prop_sf"/>
</dbReference>
<dbReference type="Pfam" id="PF00251">
    <property type="entry name" value="Glyco_hydro_32N"/>
    <property type="match status" value="1"/>
</dbReference>
<dbReference type="SUPFAM" id="SSF49899">
    <property type="entry name" value="Concanavalin A-like lectins/glucanases"/>
    <property type="match status" value="1"/>
</dbReference>
<evidence type="ECO:0000256" key="3">
    <source>
        <dbReference type="ARBA" id="ARBA00012758"/>
    </source>
</evidence>
<evidence type="ECO:0000256" key="9">
    <source>
        <dbReference type="RuleBase" id="RU365015"/>
    </source>
</evidence>
<dbReference type="InterPro" id="IPR001362">
    <property type="entry name" value="Glyco_hydro_32"/>
</dbReference>
<feature type="domain" description="Glycosyl hydrolase family 32 C-terminal" evidence="11">
    <location>
        <begin position="343"/>
        <end position="492"/>
    </location>
</feature>
<dbReference type="EC" id="3.2.1.26" evidence="3 8"/>
<dbReference type="InterPro" id="IPR013320">
    <property type="entry name" value="ConA-like_dom_sf"/>
</dbReference>
<dbReference type="InterPro" id="IPR018053">
    <property type="entry name" value="Glyco_hydro_32_AS"/>
</dbReference>
<dbReference type="EMBL" id="LN555523">
    <property type="protein sequence ID" value="CED92910.1"/>
    <property type="molecule type" value="Genomic_DNA"/>
</dbReference>
<gene>
    <name evidence="12" type="ORF">CRIB_151</name>
</gene>
<comment type="similarity">
    <text evidence="2 8">Belongs to the glycosyl hydrolase 32 family.</text>
</comment>
<dbReference type="GO" id="GO:0004564">
    <property type="term" value="F:beta-fructofuranosidase activity"/>
    <property type="evidence" value="ECO:0007669"/>
    <property type="project" value="UniProtKB-EC"/>
</dbReference>
<evidence type="ECO:0000259" key="10">
    <source>
        <dbReference type="Pfam" id="PF00251"/>
    </source>
</evidence>
<evidence type="ECO:0000256" key="6">
    <source>
        <dbReference type="ARBA" id="ARBA00023295"/>
    </source>
</evidence>
<dbReference type="CDD" id="cd08996">
    <property type="entry name" value="GH32_FFase"/>
    <property type="match status" value="1"/>
</dbReference>
<reference evidence="12 13" key="1">
    <citation type="submission" date="2014-04" db="EMBL/GenBank/DDBJ databases">
        <authorList>
            <person name="Hornung B.V."/>
        </authorList>
    </citation>
    <scope>NUCLEOTIDE SEQUENCE [LARGE SCALE GENOMIC DNA]</scope>
    <source>
        <strain evidence="12 13">CRIB</strain>
    </source>
</reference>
<dbReference type="SUPFAM" id="SSF75005">
    <property type="entry name" value="Arabinanase/levansucrase/invertase"/>
    <property type="match status" value="1"/>
</dbReference>
<dbReference type="AlphaFoldDB" id="A0A1V1HY67"/>
<dbReference type="KEGG" id="ril:CRIB_151"/>
<dbReference type="Gene3D" id="2.60.120.560">
    <property type="entry name" value="Exo-inulinase, domain 1"/>
    <property type="match status" value="1"/>
</dbReference>
<protein>
    <recommendedName>
        <fullName evidence="4 8">Sucrose-6-phosphate hydrolase</fullName>
        <ecNumber evidence="3 8">3.2.1.26</ecNumber>
    </recommendedName>
    <alternativeName>
        <fullName evidence="7 9">Invertase</fullName>
    </alternativeName>
</protein>
<dbReference type="Pfam" id="PF08244">
    <property type="entry name" value="Glyco_hydro_32C"/>
    <property type="match status" value="1"/>
</dbReference>
<sequence length="498" mass="58236">MSVIVKEDKLKQANSYVKNNREKVDNTYRQKYHIMPPIGWMNDPNGFSYYNGEYHLFYQYNPYSSMWGSIHWAHVKSKDLVNWEYLDIAIAPDEAYDISGCFSGSAIEKDGKLYLMYTGNQDPGGFENLRQVQCIAVSEDGINFTKYENNPVIDSTKLPKEAIIQDFRDPKVYKKGDKYYSVIGSRNLDDSGQILLYSSDDLLNWNYEGNILQSNNEFAKMWECPDLFELDNKDILIMSPQFLEPRGNKYWNLHSSSYMIGNLDYKNNKYNLEKVEEIDYGFDFYAPQTLIDNKGRRIMIAWMQMWDRKFPTNELGHNWAGCMTIPRELKLVDDKLYQLPVEELKVLRKNEVSYKDINIKDNKSLEGIKGQCIELELEVDMKNSNEFEILLMKGNNQETSIKYNKIDELLVFDRSKNGKALGGGEKEVRTYRQTEANLIDNKLKLNIFIDRMSVEIFINDGIKTMSSTVYPDKDSDNIEFYCDKEAILDIKKWDMEVK</sequence>
<dbReference type="SMART" id="SM00640">
    <property type="entry name" value="Glyco_32"/>
    <property type="match status" value="1"/>
</dbReference>
<feature type="domain" description="Glycosyl hydrolase family 32 N-terminal" evidence="10">
    <location>
        <begin position="33"/>
        <end position="340"/>
    </location>
</feature>
<dbReference type="InterPro" id="IPR013189">
    <property type="entry name" value="Glyco_hydro_32_C"/>
</dbReference>
<dbReference type="Gene3D" id="2.115.10.20">
    <property type="entry name" value="Glycosyl hydrolase domain, family 43"/>
    <property type="match status" value="1"/>
</dbReference>
<name>A0A1V1HY67_9FIRM</name>
<proteinExistence type="inferred from homology"/>
<evidence type="ECO:0000259" key="11">
    <source>
        <dbReference type="Pfam" id="PF08244"/>
    </source>
</evidence>
<dbReference type="UniPathway" id="UPA00238"/>